<sequence length="68" mass="6923">MVADAVDAGADAVAGAVMSPGRAFPGPQNSPSATASTAIRQHHCVRDTATGLSGRGQRVVSCPKWYVL</sequence>
<dbReference type="EMBL" id="BMTF01000034">
    <property type="protein sequence ID" value="GGV95865.1"/>
    <property type="molecule type" value="Genomic_DNA"/>
</dbReference>
<keyword evidence="3" id="KW-1185">Reference proteome</keyword>
<comment type="caution">
    <text evidence="2">The sequence shown here is derived from an EMBL/GenBank/DDBJ whole genome shotgun (WGS) entry which is preliminary data.</text>
</comment>
<feature type="region of interest" description="Disordered" evidence="1">
    <location>
        <begin position="18"/>
        <end position="39"/>
    </location>
</feature>
<proteinExistence type="predicted"/>
<gene>
    <name evidence="2" type="ORF">GCM10015535_64220</name>
</gene>
<dbReference type="Proteomes" id="UP000660675">
    <property type="component" value="Unassembled WGS sequence"/>
</dbReference>
<name>A0ABQ2WAR9_9ACTN</name>
<evidence type="ECO:0000256" key="1">
    <source>
        <dbReference type="SAM" id="MobiDB-lite"/>
    </source>
</evidence>
<evidence type="ECO:0000313" key="3">
    <source>
        <dbReference type="Proteomes" id="UP000660675"/>
    </source>
</evidence>
<evidence type="ECO:0000313" key="2">
    <source>
        <dbReference type="EMBL" id="GGV95865.1"/>
    </source>
</evidence>
<reference evidence="3" key="1">
    <citation type="journal article" date="2019" name="Int. J. Syst. Evol. Microbiol.">
        <title>The Global Catalogue of Microorganisms (GCM) 10K type strain sequencing project: providing services to taxonomists for standard genome sequencing and annotation.</title>
        <authorList>
            <consortium name="The Broad Institute Genomics Platform"/>
            <consortium name="The Broad Institute Genome Sequencing Center for Infectious Disease"/>
            <person name="Wu L."/>
            <person name="Ma J."/>
        </authorList>
    </citation>
    <scope>NUCLEOTIDE SEQUENCE [LARGE SCALE GENOMIC DNA]</scope>
    <source>
        <strain evidence="3">JCM 4376</strain>
    </source>
</reference>
<feature type="compositionally biased region" description="Polar residues" evidence="1">
    <location>
        <begin position="27"/>
        <end position="39"/>
    </location>
</feature>
<organism evidence="2 3">
    <name type="scientific">Streptomyces gelaticus</name>
    <dbReference type="NCBI Taxonomy" id="285446"/>
    <lineage>
        <taxon>Bacteria</taxon>
        <taxon>Bacillati</taxon>
        <taxon>Actinomycetota</taxon>
        <taxon>Actinomycetes</taxon>
        <taxon>Kitasatosporales</taxon>
        <taxon>Streptomycetaceae</taxon>
        <taxon>Streptomyces</taxon>
    </lineage>
</organism>
<protein>
    <submittedName>
        <fullName evidence="2">Uncharacterized protein</fullName>
    </submittedName>
</protein>
<accession>A0ABQ2WAR9</accession>